<dbReference type="InterPro" id="IPR032466">
    <property type="entry name" value="Metal_Hydrolase"/>
</dbReference>
<organism evidence="2 3">
    <name type="scientific">Solidesulfovibrio fructosivorans JJ]</name>
    <dbReference type="NCBI Taxonomy" id="596151"/>
    <lineage>
        <taxon>Bacteria</taxon>
        <taxon>Pseudomonadati</taxon>
        <taxon>Thermodesulfobacteriota</taxon>
        <taxon>Desulfovibrionia</taxon>
        <taxon>Desulfovibrionales</taxon>
        <taxon>Desulfovibrionaceae</taxon>
        <taxon>Solidesulfovibrio</taxon>
    </lineage>
</organism>
<feature type="domain" description="Amidohydrolase-related" evidence="1">
    <location>
        <begin position="98"/>
        <end position="355"/>
    </location>
</feature>
<reference evidence="2 3" key="1">
    <citation type="submission" date="2010-08" db="EMBL/GenBank/DDBJ databases">
        <title>The draft genome of Desulfovibrio fructosovorans JJ.</title>
        <authorList>
            <consortium name="US DOE Joint Genome Institute (JGI-PGF)"/>
            <person name="Lucas S."/>
            <person name="Copeland A."/>
            <person name="Lapidus A."/>
            <person name="Cheng J.-F."/>
            <person name="Bruce D."/>
            <person name="Goodwin L."/>
            <person name="Pitluck S."/>
            <person name="Land M.L."/>
            <person name="Hauser L."/>
            <person name="Chang Y.-J."/>
            <person name="Jeffries C."/>
            <person name="Wall J.D."/>
            <person name="Stahl D.A."/>
            <person name="Arkin A.P."/>
            <person name="Dehal P."/>
            <person name="Stolyar S.M."/>
            <person name="Hazen T.C."/>
            <person name="Woyke T.J."/>
        </authorList>
    </citation>
    <scope>NUCLEOTIDE SEQUENCE [LARGE SCALE GENOMIC DNA]</scope>
    <source>
        <strain evidence="2 3">JJ</strain>
    </source>
</reference>
<keyword evidence="2" id="KW-0378">Hydrolase</keyword>
<dbReference type="Pfam" id="PF04909">
    <property type="entry name" value="Amidohydro_2"/>
    <property type="match status" value="1"/>
</dbReference>
<evidence type="ECO:0000259" key="1">
    <source>
        <dbReference type="Pfam" id="PF04909"/>
    </source>
</evidence>
<dbReference type="RefSeq" id="WP_005996502.1">
    <property type="nucleotide sequence ID" value="NZ_AECZ01000041.1"/>
</dbReference>
<proteinExistence type="predicted"/>
<dbReference type="InterPro" id="IPR006680">
    <property type="entry name" value="Amidohydro-rel"/>
</dbReference>
<evidence type="ECO:0000313" key="3">
    <source>
        <dbReference type="Proteomes" id="UP000006250"/>
    </source>
</evidence>
<accession>E1K1K0</accession>
<comment type="caution">
    <text evidence="2">The sequence shown here is derived from an EMBL/GenBank/DDBJ whole genome shotgun (WGS) entry which is preliminary data.</text>
</comment>
<evidence type="ECO:0000313" key="2">
    <source>
        <dbReference type="EMBL" id="EFL49494.1"/>
    </source>
</evidence>
<protein>
    <submittedName>
        <fullName evidence="2">Amidohydrolase 2</fullName>
    </submittedName>
</protein>
<dbReference type="AlphaFoldDB" id="E1K1K0"/>
<name>E1K1K0_SOLFR</name>
<dbReference type="EMBL" id="AECZ01000041">
    <property type="protein sequence ID" value="EFL49494.1"/>
    <property type="molecule type" value="Genomic_DNA"/>
</dbReference>
<dbReference type="eggNOG" id="COG2159">
    <property type="taxonomic scope" value="Bacteria"/>
</dbReference>
<gene>
    <name evidence="2" type="ORF">DesfrDRAFT_3750</name>
</gene>
<sequence>MRVDDHAHVFTFKTFLTRAAEADLKVRLMAWHLSEAAANDAVRLAKAVLLGENADVRLAAFAATWGLGGSPILEFLRRGCLPDIGAVTDALMADTATAAEEADAAAVLLMMDVVDQDSTPEELALYETQFTQTADQAERYPGRALPFVMINPLRGNAALDYLRRGLDEGRCVGVKLYPSLGYTVTDPMIPKILRACQDAAAPIIMHCNDAGFCGPGYDCTYCSPMDWQDAVADYDVRFDFAHFGDHTKGNAASDTHPSWRDFITTLMDRFPDRVYADVSYQSGPLGTPEEREAYVAWLKGQLANEKRGKNILFGTDSFLIFLATTARNYWDFFKTALGDDFNRIAVENPARFLGLPAAGTAPDPNTALGRHVAYLRERKNAPDSRFGQGSAPAGWLAGLL</sequence>
<keyword evidence="3" id="KW-1185">Reference proteome</keyword>
<dbReference type="OrthoDB" id="5450317at2"/>
<dbReference type="Proteomes" id="UP000006250">
    <property type="component" value="Unassembled WGS sequence"/>
</dbReference>
<dbReference type="SUPFAM" id="SSF51556">
    <property type="entry name" value="Metallo-dependent hydrolases"/>
    <property type="match status" value="1"/>
</dbReference>
<dbReference type="GO" id="GO:0016787">
    <property type="term" value="F:hydrolase activity"/>
    <property type="evidence" value="ECO:0007669"/>
    <property type="project" value="UniProtKB-KW"/>
</dbReference>
<dbReference type="STRING" id="596151.DesfrDRAFT_3750"/>
<dbReference type="Gene3D" id="3.20.20.140">
    <property type="entry name" value="Metal-dependent hydrolases"/>
    <property type="match status" value="1"/>
</dbReference>